<evidence type="ECO:0000256" key="7">
    <source>
        <dbReference type="SAM" id="Phobius"/>
    </source>
</evidence>
<sequence>LFFLDRGFLAMGNLLFLTGVYLLIGWQRAKALFFQKGRLLPSLAFFGGIVLIMCRWVLVGLIIEGLGFISLFGKFAGVLFLIMSRLPIIGPVFRLPIFQKAQMPFQKKRQEQMV</sequence>
<evidence type="ECO:0000256" key="2">
    <source>
        <dbReference type="ARBA" id="ARBA00022692"/>
    </source>
</evidence>
<evidence type="ECO:0000256" key="4">
    <source>
        <dbReference type="ARBA" id="ARBA00023034"/>
    </source>
</evidence>
<name>A0A391NVP9_9EUKA</name>
<dbReference type="PANTHER" id="PTHR21493:SF9">
    <property type="entry name" value="GOLGI TRANSPORT PROTEIN 1-RELATED"/>
    <property type="match status" value="1"/>
</dbReference>
<comment type="caution">
    <text evidence="8">The sequence shown here is derived from an EMBL/GenBank/DDBJ whole genome shotgun (WGS) entry which is preliminary data.</text>
</comment>
<dbReference type="OrthoDB" id="204784at2759"/>
<evidence type="ECO:0000313" key="8">
    <source>
        <dbReference type="EMBL" id="GCA63268.1"/>
    </source>
</evidence>
<feature type="transmembrane region" description="Helical" evidence="7">
    <location>
        <begin position="6"/>
        <end position="27"/>
    </location>
</feature>
<dbReference type="GO" id="GO:0000139">
    <property type="term" value="C:Golgi membrane"/>
    <property type="evidence" value="ECO:0007669"/>
    <property type="project" value="UniProtKB-SubCell"/>
</dbReference>
<evidence type="ECO:0000256" key="3">
    <source>
        <dbReference type="ARBA" id="ARBA00022989"/>
    </source>
</evidence>
<comment type="similarity">
    <text evidence="6">Belongs to the GOT1 family.</text>
</comment>
<keyword evidence="5 7" id="KW-0472">Membrane</keyword>
<feature type="transmembrane region" description="Helical" evidence="7">
    <location>
        <begin position="75"/>
        <end position="97"/>
    </location>
</feature>
<dbReference type="Proteomes" id="UP000265618">
    <property type="component" value="Unassembled WGS sequence"/>
</dbReference>
<feature type="transmembrane region" description="Helical" evidence="7">
    <location>
        <begin position="39"/>
        <end position="63"/>
    </location>
</feature>
<comment type="subcellular location">
    <subcellularLocation>
        <location evidence="1">Golgi apparatus membrane</location>
        <topology evidence="1">Multi-pass membrane protein</topology>
    </subcellularLocation>
</comment>
<gene>
    <name evidence="8" type="ORF">KIPB_008917</name>
</gene>
<keyword evidence="4" id="KW-0333">Golgi apparatus</keyword>
<keyword evidence="2 7" id="KW-0812">Transmembrane</keyword>
<dbReference type="GO" id="GO:0006888">
    <property type="term" value="P:endoplasmic reticulum to Golgi vesicle-mediated transport"/>
    <property type="evidence" value="ECO:0007669"/>
    <property type="project" value="InterPro"/>
</dbReference>
<organism evidence="8 9">
    <name type="scientific">Kipferlia bialata</name>
    <dbReference type="NCBI Taxonomy" id="797122"/>
    <lineage>
        <taxon>Eukaryota</taxon>
        <taxon>Metamonada</taxon>
        <taxon>Carpediemonas-like organisms</taxon>
        <taxon>Kipferlia</taxon>
    </lineage>
</organism>
<dbReference type="PANTHER" id="PTHR21493">
    <property type="entry name" value="CGI-141-RELATED/LIPASE CONTAINING PROTEIN"/>
    <property type="match status" value="1"/>
</dbReference>
<reference evidence="8 9" key="1">
    <citation type="journal article" date="2018" name="PLoS ONE">
        <title>The draft genome of Kipferlia bialata reveals reductive genome evolution in fornicate parasites.</title>
        <authorList>
            <person name="Tanifuji G."/>
            <person name="Takabayashi S."/>
            <person name="Kume K."/>
            <person name="Takagi M."/>
            <person name="Nakayama T."/>
            <person name="Kamikawa R."/>
            <person name="Inagaki Y."/>
            <person name="Hashimoto T."/>
        </authorList>
    </citation>
    <scope>NUCLEOTIDE SEQUENCE [LARGE SCALE GENOMIC DNA]</scope>
    <source>
        <strain evidence="8">NY0173</strain>
    </source>
</reference>
<dbReference type="GO" id="GO:0005829">
    <property type="term" value="C:cytosol"/>
    <property type="evidence" value="ECO:0007669"/>
    <property type="project" value="GOC"/>
</dbReference>
<dbReference type="EMBL" id="BDIP01002886">
    <property type="protein sequence ID" value="GCA63268.1"/>
    <property type="molecule type" value="Genomic_DNA"/>
</dbReference>
<dbReference type="InterPro" id="IPR045176">
    <property type="entry name" value="Got1"/>
</dbReference>
<dbReference type="GO" id="GO:0042147">
    <property type="term" value="P:retrograde transport, endosome to Golgi"/>
    <property type="evidence" value="ECO:0007669"/>
    <property type="project" value="InterPro"/>
</dbReference>
<feature type="non-terminal residue" evidence="8">
    <location>
        <position position="1"/>
    </location>
</feature>
<keyword evidence="9" id="KW-1185">Reference proteome</keyword>
<dbReference type="Pfam" id="PF04178">
    <property type="entry name" value="Got1"/>
    <property type="match status" value="1"/>
</dbReference>
<evidence type="ECO:0000256" key="6">
    <source>
        <dbReference type="ARBA" id="ARBA00025799"/>
    </source>
</evidence>
<evidence type="ECO:0000256" key="5">
    <source>
        <dbReference type="ARBA" id="ARBA00023136"/>
    </source>
</evidence>
<keyword evidence="3 7" id="KW-1133">Transmembrane helix</keyword>
<proteinExistence type="inferred from homology"/>
<dbReference type="AlphaFoldDB" id="A0A391NVP9"/>
<protein>
    <submittedName>
        <fullName evidence="8">Vesicle transport protein, Got1/SFT2-like</fullName>
    </submittedName>
</protein>
<evidence type="ECO:0000313" key="9">
    <source>
        <dbReference type="Proteomes" id="UP000265618"/>
    </source>
</evidence>
<accession>A0A391NVP9</accession>
<evidence type="ECO:0000256" key="1">
    <source>
        <dbReference type="ARBA" id="ARBA00004653"/>
    </source>
</evidence>
<dbReference type="InterPro" id="IPR007305">
    <property type="entry name" value="Vesicle_transpt_Got1/SFT2"/>
</dbReference>